<dbReference type="OrthoDB" id="5657095at2"/>
<keyword evidence="2 3" id="KW-0040">ANK repeat</keyword>
<proteinExistence type="predicted"/>
<dbReference type="InterPro" id="IPR036770">
    <property type="entry name" value="Ankyrin_rpt-contain_sf"/>
</dbReference>
<dbReference type="PROSITE" id="PS50297">
    <property type="entry name" value="ANK_REP_REGION"/>
    <property type="match status" value="2"/>
</dbReference>
<dbReference type="PANTHER" id="PTHR24198:SF165">
    <property type="entry name" value="ANKYRIN REPEAT-CONTAINING PROTEIN-RELATED"/>
    <property type="match status" value="1"/>
</dbReference>
<sequence length="251" mass="27638">MPRARFSILTMLVLVALVAVGLAIYRQWVAWPAAEAEYKALIQSDPSPKQVVRLKSLVQQYPILAKTHGSMHYAVGTGDASFCRLLAERGAAINESLHAKWNKPFFHAIVGGHPDVVQTLIDFGVDPSTGDSLDDWEYPCSLPLHLVVWRKDVDVGRVLVESGADINAKSEADESPLELAIRIGDPDMAQLLLEHGAVVDFGKQTFDKFCDAIRKTSYSGPNSEQRVEEICELLQAYRPQLEAAQTEGAKP</sequence>
<dbReference type="SMART" id="SM00248">
    <property type="entry name" value="ANK"/>
    <property type="match status" value="4"/>
</dbReference>
<evidence type="ECO:0000256" key="1">
    <source>
        <dbReference type="ARBA" id="ARBA00022737"/>
    </source>
</evidence>
<dbReference type="EMBL" id="PUHY01000005">
    <property type="protein sequence ID" value="PQO37521.1"/>
    <property type="molecule type" value="Genomic_DNA"/>
</dbReference>
<name>A0A2S8FZS7_9BACT</name>
<evidence type="ECO:0000256" key="2">
    <source>
        <dbReference type="ARBA" id="ARBA00023043"/>
    </source>
</evidence>
<dbReference type="Pfam" id="PF13637">
    <property type="entry name" value="Ank_4"/>
    <property type="match status" value="1"/>
</dbReference>
<dbReference type="Gene3D" id="1.25.40.20">
    <property type="entry name" value="Ankyrin repeat-containing domain"/>
    <property type="match status" value="1"/>
</dbReference>
<dbReference type="SUPFAM" id="SSF48403">
    <property type="entry name" value="Ankyrin repeat"/>
    <property type="match status" value="1"/>
</dbReference>
<comment type="caution">
    <text evidence="4">The sequence shown here is derived from an EMBL/GenBank/DDBJ whole genome shotgun (WGS) entry which is preliminary data.</text>
</comment>
<protein>
    <submittedName>
        <fullName evidence="4">Uncharacterized protein</fullName>
    </submittedName>
</protein>
<feature type="repeat" description="ANK" evidence="3">
    <location>
        <begin position="143"/>
        <end position="171"/>
    </location>
</feature>
<dbReference type="InterPro" id="IPR002110">
    <property type="entry name" value="Ankyrin_rpt"/>
</dbReference>
<gene>
    <name evidence="4" type="ORF">C5Y83_06140</name>
</gene>
<keyword evidence="1" id="KW-0677">Repeat</keyword>
<organism evidence="4 5">
    <name type="scientific">Blastopirellula marina</name>
    <dbReference type="NCBI Taxonomy" id="124"/>
    <lineage>
        <taxon>Bacteria</taxon>
        <taxon>Pseudomonadati</taxon>
        <taxon>Planctomycetota</taxon>
        <taxon>Planctomycetia</taxon>
        <taxon>Pirellulales</taxon>
        <taxon>Pirellulaceae</taxon>
        <taxon>Blastopirellula</taxon>
    </lineage>
</organism>
<dbReference type="Proteomes" id="UP000238322">
    <property type="component" value="Unassembled WGS sequence"/>
</dbReference>
<evidence type="ECO:0000256" key="3">
    <source>
        <dbReference type="PROSITE-ProRule" id="PRU00023"/>
    </source>
</evidence>
<dbReference type="PANTHER" id="PTHR24198">
    <property type="entry name" value="ANKYRIN REPEAT AND PROTEIN KINASE DOMAIN-CONTAINING PROTEIN"/>
    <property type="match status" value="1"/>
</dbReference>
<feature type="repeat" description="ANK" evidence="3">
    <location>
        <begin position="172"/>
        <end position="204"/>
    </location>
</feature>
<evidence type="ECO:0000313" key="5">
    <source>
        <dbReference type="Proteomes" id="UP000238322"/>
    </source>
</evidence>
<accession>A0A2S8FZS7</accession>
<evidence type="ECO:0000313" key="4">
    <source>
        <dbReference type="EMBL" id="PQO37521.1"/>
    </source>
</evidence>
<reference evidence="4 5" key="1">
    <citation type="submission" date="2018-02" db="EMBL/GenBank/DDBJ databases">
        <title>Comparative genomes isolates from brazilian mangrove.</title>
        <authorList>
            <person name="Araujo J.E."/>
            <person name="Taketani R.G."/>
            <person name="Silva M.C.P."/>
            <person name="Loureco M.V."/>
            <person name="Andreote F.D."/>
        </authorList>
    </citation>
    <scope>NUCLEOTIDE SEQUENCE [LARGE SCALE GENOMIC DNA]</scope>
    <source>
        <strain evidence="4 5">Hex-1 MGV</strain>
    </source>
</reference>
<dbReference type="AlphaFoldDB" id="A0A2S8FZS7"/>
<dbReference type="PROSITE" id="PS50088">
    <property type="entry name" value="ANK_REPEAT"/>
    <property type="match status" value="2"/>
</dbReference>
<dbReference type="RefSeq" id="WP_105328770.1">
    <property type="nucleotide sequence ID" value="NZ_PUHY01000005.1"/>
</dbReference>